<dbReference type="InterPro" id="IPR051012">
    <property type="entry name" value="CellSynth/LPSAsmb/PSIAsmb"/>
</dbReference>
<keyword evidence="4" id="KW-0812">Transmembrane</keyword>
<name>A0AAU9EJV9_9BACT</name>
<dbReference type="Proteomes" id="UP001366166">
    <property type="component" value="Chromosome"/>
</dbReference>
<dbReference type="InterPro" id="IPR021183">
    <property type="entry name" value="NatA_aux_su"/>
</dbReference>
<dbReference type="Pfam" id="PF13432">
    <property type="entry name" value="TPR_16"/>
    <property type="match status" value="2"/>
</dbReference>
<evidence type="ECO:0000256" key="4">
    <source>
        <dbReference type="SAM" id="Phobius"/>
    </source>
</evidence>
<proteinExistence type="predicted"/>
<keyword evidence="3" id="KW-0802">TPR repeat</keyword>
<feature type="transmembrane region" description="Helical" evidence="4">
    <location>
        <begin position="16"/>
        <end position="36"/>
    </location>
</feature>
<feature type="domain" description="LapB rubredoxin metal binding" evidence="5">
    <location>
        <begin position="373"/>
        <end position="398"/>
    </location>
</feature>
<evidence type="ECO:0000256" key="2">
    <source>
        <dbReference type="ARBA" id="ARBA00022737"/>
    </source>
</evidence>
<protein>
    <submittedName>
        <fullName evidence="6">Lipopolysaccharide assembly protein B</fullName>
    </submittedName>
</protein>
<evidence type="ECO:0000256" key="1">
    <source>
        <dbReference type="ARBA" id="ARBA00022723"/>
    </source>
</evidence>
<keyword evidence="4" id="KW-1133">Transmembrane helix</keyword>
<keyword evidence="2" id="KW-0677">Repeat</keyword>
<keyword evidence="7" id="KW-1185">Reference proteome</keyword>
<dbReference type="InterPro" id="IPR011990">
    <property type="entry name" value="TPR-like_helical_dom_sf"/>
</dbReference>
<dbReference type="RefSeq" id="WP_338599912.1">
    <property type="nucleotide sequence ID" value="NZ_AP028679.1"/>
</dbReference>
<evidence type="ECO:0000313" key="7">
    <source>
        <dbReference type="Proteomes" id="UP001366166"/>
    </source>
</evidence>
<dbReference type="PANTHER" id="PTHR45586:SF1">
    <property type="entry name" value="LIPOPOLYSACCHARIDE ASSEMBLY PROTEIN B"/>
    <property type="match status" value="1"/>
</dbReference>
<dbReference type="Gene3D" id="1.25.40.10">
    <property type="entry name" value="Tetratricopeptide repeat domain"/>
    <property type="match status" value="3"/>
</dbReference>
<dbReference type="EMBL" id="AP028679">
    <property type="protein sequence ID" value="BEQ15479.1"/>
    <property type="molecule type" value="Genomic_DNA"/>
</dbReference>
<dbReference type="PANTHER" id="PTHR45586">
    <property type="entry name" value="TPR REPEAT-CONTAINING PROTEIN PA4667"/>
    <property type="match status" value="1"/>
</dbReference>
<evidence type="ECO:0000259" key="5">
    <source>
        <dbReference type="Pfam" id="PF18073"/>
    </source>
</evidence>
<evidence type="ECO:0000256" key="3">
    <source>
        <dbReference type="ARBA" id="ARBA00022803"/>
    </source>
</evidence>
<dbReference type="AlphaFoldDB" id="A0AAU9EJV9"/>
<dbReference type="InterPro" id="IPR019734">
    <property type="entry name" value="TPR_rpt"/>
</dbReference>
<reference evidence="7" key="1">
    <citation type="journal article" date="2023" name="Arch. Microbiol.">
        <title>Desulfoferula mesophilus gen. nov. sp. nov., a mesophilic sulfate-reducing bacterium isolated from a brackish lake sediment.</title>
        <authorList>
            <person name="Watanabe T."/>
            <person name="Yabe T."/>
            <person name="Tsuji J.M."/>
            <person name="Fukui M."/>
        </authorList>
    </citation>
    <scope>NUCLEOTIDE SEQUENCE [LARGE SCALE GENOMIC DNA]</scope>
    <source>
        <strain evidence="7">12FAK</strain>
    </source>
</reference>
<keyword evidence="1" id="KW-0479">Metal-binding</keyword>
<keyword evidence="4" id="KW-0472">Membrane</keyword>
<dbReference type="KEGG" id="dmp:FAK_25450"/>
<dbReference type="Pfam" id="PF12569">
    <property type="entry name" value="NatA_aux_su"/>
    <property type="match status" value="1"/>
</dbReference>
<dbReference type="Pfam" id="PF18073">
    <property type="entry name" value="Zn_ribbon_LapB"/>
    <property type="match status" value="1"/>
</dbReference>
<gene>
    <name evidence="6" type="primary">lapB</name>
    <name evidence="6" type="ORF">FAK_25450</name>
</gene>
<accession>A0AAU9EJV9</accession>
<dbReference type="GO" id="GO:0046872">
    <property type="term" value="F:metal ion binding"/>
    <property type="evidence" value="ECO:0007669"/>
    <property type="project" value="UniProtKB-KW"/>
</dbReference>
<evidence type="ECO:0000313" key="6">
    <source>
        <dbReference type="EMBL" id="BEQ15479.1"/>
    </source>
</evidence>
<dbReference type="InterPro" id="IPR041166">
    <property type="entry name" value="Rubredoxin_2"/>
</dbReference>
<dbReference type="SMART" id="SM00028">
    <property type="entry name" value="TPR"/>
    <property type="match status" value="7"/>
</dbReference>
<organism evidence="6 7">
    <name type="scientific">Desulfoferula mesophila</name>
    <dbReference type="NCBI Taxonomy" id="3058419"/>
    <lineage>
        <taxon>Bacteria</taxon>
        <taxon>Pseudomonadati</taxon>
        <taxon>Thermodesulfobacteriota</taxon>
        <taxon>Desulfarculia</taxon>
        <taxon>Desulfarculales</taxon>
        <taxon>Desulfarculaceae</taxon>
        <taxon>Desulfoferula</taxon>
    </lineage>
</organism>
<dbReference type="SUPFAM" id="SSF48452">
    <property type="entry name" value="TPR-like"/>
    <property type="match status" value="2"/>
</dbReference>
<sequence length="403" mass="45350">MDTVILSWQSHTLTTAGLLAGVILLLLGWLLGWLLARSSRTSAAAAKVKSQERSASDDAFMRGISHLMADHTDQAIEEFTKAVTLNSDTVETYVVLGNLFRQKGEIERAVRIRQSIIARPNLDQKSHLQAVYDLGLDYKKGGLFNRAAEAFDEVLSKDSHHVEAARQTATLYEEMRDWEAAFEARKRLDRLTKSDSRPVLAHYKTERGKELMASGQLERAEDSFGQAISVYKNCLDAYLHLGDLELARGRARRALGVWKKAVKLSPQFAHLVINRVNSAEEELGAKAADGFYAEIDPETAEVPTLMSLAQHYNQHNETEKALEILDKAVKRAPHLLDVHRMRGQVLIKDGDRGRALEAYGELLSEIEGDWARYQCGQCGFVSHQLTWKCPRCHQWDSMLPRAR</sequence>